<protein>
    <recommendedName>
        <fullName evidence="1">Manganese lipoxygenase</fullName>
    </recommendedName>
</protein>
<keyword evidence="4" id="KW-0560">Oxidoreductase</keyword>
<dbReference type="RefSeq" id="XP_018065612.1">
    <property type="nucleotide sequence ID" value="XM_018218786.1"/>
</dbReference>
<organism evidence="6 7">
    <name type="scientific">Mollisia scopiformis</name>
    <name type="common">Conifer needle endophyte fungus</name>
    <name type="synonym">Phialocephala scopiformis</name>
    <dbReference type="NCBI Taxonomy" id="149040"/>
    <lineage>
        <taxon>Eukaryota</taxon>
        <taxon>Fungi</taxon>
        <taxon>Dikarya</taxon>
        <taxon>Ascomycota</taxon>
        <taxon>Pezizomycotina</taxon>
        <taxon>Leotiomycetes</taxon>
        <taxon>Helotiales</taxon>
        <taxon>Mollisiaceae</taxon>
        <taxon>Mollisia</taxon>
    </lineage>
</organism>
<proteinExistence type="predicted"/>
<dbReference type="GeneID" id="28828512"/>
<evidence type="ECO:0000313" key="7">
    <source>
        <dbReference type="Proteomes" id="UP000070700"/>
    </source>
</evidence>
<dbReference type="InParanoid" id="A0A194WUG9"/>
<evidence type="ECO:0000256" key="4">
    <source>
        <dbReference type="ARBA" id="ARBA00023002"/>
    </source>
</evidence>
<dbReference type="EMBL" id="KQ947427">
    <property type="protein sequence ID" value="KUJ11257.1"/>
    <property type="molecule type" value="Genomic_DNA"/>
</dbReference>
<feature type="domain" description="Lipoxygenase" evidence="5">
    <location>
        <begin position="161"/>
        <end position="366"/>
    </location>
</feature>
<keyword evidence="7" id="KW-1185">Reference proteome</keyword>
<dbReference type="GO" id="GO:0046872">
    <property type="term" value="F:metal ion binding"/>
    <property type="evidence" value="ECO:0007669"/>
    <property type="project" value="UniProtKB-KW"/>
</dbReference>
<dbReference type="GO" id="GO:0043651">
    <property type="term" value="P:linoleic acid metabolic process"/>
    <property type="evidence" value="ECO:0007669"/>
    <property type="project" value="UniProtKB-ARBA"/>
</dbReference>
<accession>A0A194WUG9</accession>
<evidence type="ECO:0000256" key="2">
    <source>
        <dbReference type="ARBA" id="ARBA00022723"/>
    </source>
</evidence>
<dbReference type="Gene3D" id="1.20.245.10">
    <property type="entry name" value="Lipoxygenase-1, Domain 5"/>
    <property type="match status" value="1"/>
</dbReference>
<reference evidence="6 7" key="1">
    <citation type="submission" date="2015-10" db="EMBL/GenBank/DDBJ databases">
        <title>Full genome of DAOMC 229536 Phialocephala scopiformis, a fungal endophyte of spruce producing the potent anti-insectan compound rugulosin.</title>
        <authorList>
            <consortium name="DOE Joint Genome Institute"/>
            <person name="Walker A.K."/>
            <person name="Frasz S.L."/>
            <person name="Seifert K.A."/>
            <person name="Miller J.D."/>
            <person name="Mondo S.J."/>
            <person name="Labutti K."/>
            <person name="Lipzen A."/>
            <person name="Dockter R."/>
            <person name="Kennedy M."/>
            <person name="Grigoriev I.V."/>
            <person name="Spatafora J.W."/>
        </authorList>
    </citation>
    <scope>NUCLEOTIDE SEQUENCE [LARGE SCALE GENOMIC DNA]</scope>
    <source>
        <strain evidence="6 7">CBS 120377</strain>
    </source>
</reference>
<evidence type="ECO:0000256" key="3">
    <source>
        <dbReference type="ARBA" id="ARBA00022964"/>
    </source>
</evidence>
<keyword evidence="2" id="KW-0479">Metal-binding</keyword>
<dbReference type="PANTHER" id="PTHR11771">
    <property type="entry name" value="LIPOXYGENASE"/>
    <property type="match status" value="1"/>
</dbReference>
<dbReference type="OrthoDB" id="407298at2759"/>
<gene>
    <name evidence="6" type="ORF">LY89DRAFT_723082</name>
</gene>
<name>A0A194WUG9_MOLSC</name>
<dbReference type="InterPro" id="IPR036226">
    <property type="entry name" value="LipOase_C_sf"/>
</dbReference>
<dbReference type="InterPro" id="IPR013819">
    <property type="entry name" value="LipOase_C"/>
</dbReference>
<dbReference type="KEGG" id="psco:LY89DRAFT_723082"/>
<evidence type="ECO:0000259" key="5">
    <source>
        <dbReference type="PROSITE" id="PS51393"/>
    </source>
</evidence>
<sequence length="366" mass="41124">MSTIQIRTMPSEKLAKSILSGVTPAAKETFKLDSWDPAVFISDLLLQNTSNEKIPKTYEQTSKSMSVAFAKGIGSYSSYMDTIGFEPSIAVARELKDQQQLYKFVTEERSEGYPPHLEVVPPIDVFEKEDIFAENGPDGETNINQSSIGDLEGDIDPNKKWYSDAIFAQQNFTGINPTTIESAGKWVSRFTVEAQRQRLDKTMAQLLERADPASLFVQDCSYFREAFGFSAKDQQKNIADPGGCFRGSTRWGCAAVTLFQLDPQGKLHPLAIAIDYKESLEKSVTIFNKRLSPSQTNVDQETDWPWRYAKTCAQVSDWIRHELAIHLTNTHLIEEGIIVAAHRTLPSDHAVNRLLSPHWIKTLSLK</sequence>
<dbReference type="Proteomes" id="UP000070700">
    <property type="component" value="Unassembled WGS sequence"/>
</dbReference>
<keyword evidence="3" id="KW-0223">Dioxygenase</keyword>
<evidence type="ECO:0000256" key="1">
    <source>
        <dbReference type="ARBA" id="ARBA00021175"/>
    </source>
</evidence>
<dbReference type="GO" id="GO:0034440">
    <property type="term" value="P:lipid oxidation"/>
    <property type="evidence" value="ECO:0007669"/>
    <property type="project" value="InterPro"/>
</dbReference>
<evidence type="ECO:0000313" key="6">
    <source>
        <dbReference type="EMBL" id="KUJ11257.1"/>
    </source>
</evidence>
<dbReference type="GO" id="GO:0050584">
    <property type="term" value="F:linoleate 11-lipoxygenase activity"/>
    <property type="evidence" value="ECO:0007669"/>
    <property type="project" value="UniProtKB-ARBA"/>
</dbReference>
<dbReference type="InterPro" id="IPR000907">
    <property type="entry name" value="LipOase"/>
</dbReference>
<dbReference type="Gene3D" id="3.10.450.60">
    <property type="match status" value="1"/>
</dbReference>
<dbReference type="Pfam" id="PF00305">
    <property type="entry name" value="Lipoxygenase"/>
    <property type="match status" value="1"/>
</dbReference>
<dbReference type="SUPFAM" id="SSF48484">
    <property type="entry name" value="Lipoxigenase"/>
    <property type="match status" value="1"/>
</dbReference>
<dbReference type="PROSITE" id="PS51393">
    <property type="entry name" value="LIPOXYGENASE_3"/>
    <property type="match status" value="1"/>
</dbReference>
<dbReference type="AlphaFoldDB" id="A0A194WUG9"/>